<feature type="transmembrane region" description="Helical" evidence="1">
    <location>
        <begin position="26"/>
        <end position="52"/>
    </location>
</feature>
<keyword evidence="1" id="KW-0812">Transmembrane</keyword>
<name>A0A0B6YBM3_9EUPU</name>
<dbReference type="AlphaFoldDB" id="A0A0B6YBM3"/>
<gene>
    <name evidence="2" type="primary">ORF20529</name>
</gene>
<dbReference type="EMBL" id="HACG01006643">
    <property type="protein sequence ID" value="CEK53508.1"/>
    <property type="molecule type" value="Transcribed_RNA"/>
</dbReference>
<accession>A0A0B6YBM3</accession>
<dbReference type="Gene3D" id="1.20.1070.10">
    <property type="entry name" value="Rhodopsin 7-helix transmembrane proteins"/>
    <property type="match status" value="1"/>
</dbReference>
<protein>
    <recommendedName>
        <fullName evidence="3">G-protein coupled receptors family 1 profile domain-containing protein</fullName>
    </recommendedName>
</protein>
<sequence>MKYFPHLNKTLIGLVYTEDRDRVENIYYIINNFALPFCAFLVIVVCTSILVLQLKTKTKWRMQSTTAGSADNVSNRNTKVAKMV</sequence>
<organism evidence="2">
    <name type="scientific">Arion vulgaris</name>
    <dbReference type="NCBI Taxonomy" id="1028688"/>
    <lineage>
        <taxon>Eukaryota</taxon>
        <taxon>Metazoa</taxon>
        <taxon>Spiralia</taxon>
        <taxon>Lophotrochozoa</taxon>
        <taxon>Mollusca</taxon>
        <taxon>Gastropoda</taxon>
        <taxon>Heterobranchia</taxon>
        <taxon>Euthyneura</taxon>
        <taxon>Panpulmonata</taxon>
        <taxon>Eupulmonata</taxon>
        <taxon>Stylommatophora</taxon>
        <taxon>Helicina</taxon>
        <taxon>Arionoidea</taxon>
        <taxon>Arionidae</taxon>
        <taxon>Arion</taxon>
    </lineage>
</organism>
<evidence type="ECO:0000313" key="2">
    <source>
        <dbReference type="EMBL" id="CEK53508.1"/>
    </source>
</evidence>
<proteinExistence type="predicted"/>
<evidence type="ECO:0000256" key="1">
    <source>
        <dbReference type="SAM" id="Phobius"/>
    </source>
</evidence>
<keyword evidence="1" id="KW-1133">Transmembrane helix</keyword>
<reference evidence="2" key="1">
    <citation type="submission" date="2014-12" db="EMBL/GenBank/DDBJ databases">
        <title>Insight into the proteome of Arion vulgaris.</title>
        <authorList>
            <person name="Aradska J."/>
            <person name="Bulat T."/>
            <person name="Smidak R."/>
            <person name="Sarate P."/>
            <person name="Gangsoo J."/>
            <person name="Sialana F."/>
            <person name="Bilban M."/>
            <person name="Lubec G."/>
        </authorList>
    </citation>
    <scope>NUCLEOTIDE SEQUENCE</scope>
    <source>
        <tissue evidence="2">Skin</tissue>
    </source>
</reference>
<feature type="non-terminal residue" evidence="2">
    <location>
        <position position="84"/>
    </location>
</feature>
<evidence type="ECO:0008006" key="3">
    <source>
        <dbReference type="Google" id="ProtNLM"/>
    </source>
</evidence>
<keyword evidence="1" id="KW-0472">Membrane</keyword>